<reference evidence="1 2" key="1">
    <citation type="submission" date="2013-01" db="EMBL/GenBank/DDBJ databases">
        <authorList>
            <person name="Harkins D.M."/>
            <person name="Durkin A.S."/>
            <person name="Brinkac L.M."/>
            <person name="Haft D.H."/>
            <person name="Selengut J.D."/>
            <person name="Sanka R."/>
            <person name="DePew J."/>
            <person name="Purushe J."/>
            <person name="Hartskeerl R.A."/>
            <person name="Ahmed A."/>
            <person name="van der Linden H."/>
            <person name="Goris M.G.A."/>
            <person name="Vinetz J.M."/>
            <person name="Sutton G.G."/>
            <person name="Nierman W.C."/>
            <person name="Fouts D.E."/>
        </authorList>
    </citation>
    <scope>NUCLEOTIDE SEQUENCE [LARGE SCALE GENOMIC DNA]</scope>
    <source>
        <strain evidence="1 2">Brem 328</strain>
    </source>
</reference>
<evidence type="ECO:0000313" key="1">
    <source>
        <dbReference type="EMBL" id="EMN15777.1"/>
    </source>
</evidence>
<sequence>MRIVFQKSSTIQDNFYNNYLPEHSDFVAWLLYVYPFGWRF</sequence>
<comment type="caution">
    <text evidence="1">The sequence shown here is derived from an EMBL/GenBank/DDBJ whole genome shotgun (WGS) entry which is preliminary data.</text>
</comment>
<dbReference type="Proteomes" id="UP000012166">
    <property type="component" value="Unassembled WGS sequence"/>
</dbReference>
<gene>
    <name evidence="1" type="ORF">LEP1GSC056_3129</name>
</gene>
<evidence type="ECO:0000313" key="2">
    <source>
        <dbReference type="Proteomes" id="UP000012166"/>
    </source>
</evidence>
<proteinExistence type="predicted"/>
<dbReference type="AlphaFoldDB" id="A0ABC9SDD7"/>
<name>A0ABC9SDD7_LEPBO</name>
<accession>A0ABC9SDD7</accession>
<organism evidence="1 2">
    <name type="scientific">Leptospira borgpetersenii str. Brem 328</name>
    <dbReference type="NCBI Taxonomy" id="1049780"/>
    <lineage>
        <taxon>Bacteria</taxon>
        <taxon>Pseudomonadati</taxon>
        <taxon>Spirochaetota</taxon>
        <taxon>Spirochaetia</taxon>
        <taxon>Leptospirales</taxon>
        <taxon>Leptospiraceae</taxon>
        <taxon>Leptospira</taxon>
    </lineage>
</organism>
<dbReference type="EMBL" id="AHMS02000044">
    <property type="protein sequence ID" value="EMN15777.1"/>
    <property type="molecule type" value="Genomic_DNA"/>
</dbReference>
<protein>
    <submittedName>
        <fullName evidence="1">Uncharacterized protein</fullName>
    </submittedName>
</protein>